<evidence type="ECO:0000256" key="1">
    <source>
        <dbReference type="SAM" id="SignalP"/>
    </source>
</evidence>
<dbReference type="AlphaFoldDB" id="D7NB55"/>
<accession>D7NB55</accession>
<reference evidence="2 3" key="1">
    <citation type="submission" date="2010-02" db="EMBL/GenBank/DDBJ databases">
        <title>The Genome Sequence of Prevotella oris strain C735.</title>
        <authorList>
            <consortium name="The Broad Institute Genome Sequencing Platform"/>
            <person name="Ward D."/>
            <person name="Feldgarden M."/>
            <person name="Earl A."/>
            <person name="Young S.K."/>
            <person name="Zeng Q."/>
            <person name="Koehrsen M."/>
            <person name="Alvarado L."/>
            <person name="Berlin A."/>
            <person name="Bochicchio J."/>
            <person name="Borenstein D."/>
            <person name="Chapman S.B."/>
            <person name="Chen Z."/>
            <person name="Engels R."/>
            <person name="Freedman E."/>
            <person name="Gellesch M."/>
            <person name="Goldberg J."/>
            <person name="Griggs A."/>
            <person name="Gujja S."/>
            <person name="Heilman E."/>
            <person name="Heiman D."/>
            <person name="Hepburn T."/>
            <person name="Howarth C."/>
            <person name="Jen D."/>
            <person name="Larson L."/>
            <person name="Mehta T."/>
            <person name="Park D."/>
            <person name="Pearson M."/>
            <person name="Roberts A."/>
            <person name="Saif S."/>
            <person name="Shea T."/>
            <person name="Shenoy N."/>
            <person name="Sisk P."/>
            <person name="Stolte C."/>
            <person name="Sykes S."/>
            <person name="Thomson T."/>
            <person name="Walk T."/>
            <person name="White J."/>
            <person name="Yandava C."/>
            <person name="Sibley C.D."/>
            <person name="Field T.R."/>
            <person name="Grinwis M."/>
            <person name="Eshaghurshan C.S."/>
            <person name="Surette M.G."/>
            <person name="Haas B."/>
            <person name="Nusbaum C."/>
            <person name="Birren B."/>
        </authorList>
    </citation>
    <scope>NUCLEOTIDE SEQUENCE [LARGE SCALE GENOMIC DNA]</scope>
    <source>
        <strain evidence="2 3">C735</strain>
    </source>
</reference>
<dbReference type="HOGENOM" id="CLU_028334_0_0_10"/>
<protein>
    <submittedName>
        <fullName evidence="2">Cell surface protein</fullName>
    </submittedName>
</protein>
<organism evidence="2 3">
    <name type="scientific">Segatella oris C735</name>
    <dbReference type="NCBI Taxonomy" id="563008"/>
    <lineage>
        <taxon>Bacteria</taxon>
        <taxon>Pseudomonadati</taxon>
        <taxon>Bacteroidota</taxon>
        <taxon>Bacteroidia</taxon>
        <taxon>Bacteroidales</taxon>
        <taxon>Prevotellaceae</taxon>
        <taxon>Segatella</taxon>
    </lineage>
</organism>
<keyword evidence="1" id="KW-0732">Signal</keyword>
<evidence type="ECO:0000313" key="2">
    <source>
        <dbReference type="EMBL" id="EFI49015.1"/>
    </source>
</evidence>
<proteinExistence type="predicted"/>
<dbReference type="Gene3D" id="3.80.10.10">
    <property type="entry name" value="Ribonuclease Inhibitor"/>
    <property type="match status" value="1"/>
</dbReference>
<dbReference type="eggNOG" id="COG4886">
    <property type="taxonomic scope" value="Bacteria"/>
</dbReference>
<dbReference type="Pfam" id="PF13306">
    <property type="entry name" value="LRR_5"/>
    <property type="match status" value="1"/>
</dbReference>
<evidence type="ECO:0000313" key="3">
    <source>
        <dbReference type="Proteomes" id="UP000003805"/>
    </source>
</evidence>
<sequence>MRKIYMLTKSLFVCIGALAGNNGSIGDNLKWTFTDDGTLTISGKGEMQHAEGNSVYAWGGENTQVKRNDIKKVVVQEGVTSLAEYICWDFTNLQEVTLPKSLTKLGKECFKHCTALKSITLPDNIILIDESAFEECKALETVTFPKNLKDIRGKAFYNCNLKKVDLSQTQVETIGMGAFAHNVECEEVYLPKTLKTFFSNDEGAFSDCQKLKKAVCLAVNPPQTLDGSYDYVNECINMSPVNWVDIFTGFVDDFVLEVPAGSVEKYRSADGWKNAASHITTGIRSVKASQGKVGVYDITGKRYMNHADAQTVNTLQRGVYIINGKKVLVK</sequence>
<dbReference type="RefSeq" id="WP_004376968.1">
    <property type="nucleotide sequence ID" value="NZ_GL349565.1"/>
</dbReference>
<dbReference type="InterPro" id="IPR026906">
    <property type="entry name" value="LRR_5"/>
</dbReference>
<gene>
    <name evidence="2" type="ORF">HMPREF0665_00753</name>
</gene>
<dbReference type="PANTHER" id="PTHR45661:SF3">
    <property type="entry name" value="IG-LIKE DOMAIN-CONTAINING PROTEIN"/>
    <property type="match status" value="1"/>
</dbReference>
<dbReference type="Gene3D" id="3.40.50.12480">
    <property type="match status" value="2"/>
</dbReference>
<feature type="chain" id="PRO_5003104684" evidence="1">
    <location>
        <begin position="20"/>
        <end position="330"/>
    </location>
</feature>
<dbReference type="SUPFAM" id="SSF52058">
    <property type="entry name" value="L domain-like"/>
    <property type="match status" value="1"/>
</dbReference>
<dbReference type="InterPro" id="IPR032675">
    <property type="entry name" value="LRR_dom_sf"/>
</dbReference>
<dbReference type="Proteomes" id="UP000003805">
    <property type="component" value="Unassembled WGS sequence"/>
</dbReference>
<dbReference type="PANTHER" id="PTHR45661">
    <property type="entry name" value="SURFACE ANTIGEN"/>
    <property type="match status" value="1"/>
</dbReference>
<feature type="signal peptide" evidence="1">
    <location>
        <begin position="1"/>
        <end position="19"/>
    </location>
</feature>
<keyword evidence="3" id="KW-1185">Reference proteome</keyword>
<dbReference type="InterPro" id="IPR053139">
    <property type="entry name" value="Surface_bspA-like"/>
</dbReference>
<dbReference type="EMBL" id="GL349565">
    <property type="protein sequence ID" value="EFI49015.1"/>
    <property type="molecule type" value="Genomic_DNA"/>
</dbReference>
<name>D7NB55_9BACT</name>